<keyword evidence="5" id="KW-0175">Coiled coil</keyword>
<evidence type="ECO:0000256" key="4">
    <source>
        <dbReference type="ARBA" id="ARBA00023136"/>
    </source>
</evidence>
<keyword evidence="9" id="KW-1185">Reference proteome</keyword>
<dbReference type="Pfam" id="PF09731">
    <property type="entry name" value="Mitofilin"/>
    <property type="match status" value="1"/>
</dbReference>
<dbReference type="Proteomes" id="UP000265431">
    <property type="component" value="Unassembled WGS sequence"/>
</dbReference>
<dbReference type="PANTHER" id="PTHR15415:SF7">
    <property type="entry name" value="MICOS COMPLEX SUBUNIT MIC60"/>
    <property type="match status" value="1"/>
</dbReference>
<feature type="compositionally biased region" description="Basic and acidic residues" evidence="6">
    <location>
        <begin position="25"/>
        <end position="34"/>
    </location>
</feature>
<evidence type="ECO:0000256" key="6">
    <source>
        <dbReference type="SAM" id="MobiDB-lite"/>
    </source>
</evidence>
<keyword evidence="2 7" id="KW-0812">Transmembrane</keyword>
<gene>
    <name evidence="8" type="ORF">D1224_06820</name>
</gene>
<dbReference type="InterPro" id="IPR019133">
    <property type="entry name" value="MIC60"/>
</dbReference>
<dbReference type="AlphaFoldDB" id="A0A399QXU4"/>
<sequence>MSDPQTPTTDPIDAEFEPAESETAQETHADEKPARKSSSGGPGWLSLLFVMLVAFGALGLSLWSSGLLQKGLEPDETATGLAAMTDRQGELASRIDTLEQQLTEVSARIDRLSGDVEALGAAAPTSATPAEASAVDEGALADLATRIEALEEAQENQPASTSSIDPQRVADLEAALQSLDSESAPTSAEIAALKQEVSSLRARVQQLASAQSALEEAGAETSRRAEDARRSATTAAESALAIASIENAIATGASFQASAKRLLALQPASDAAAALERLSRGPVPSLAMLQGRFDELKADALDRDSQAAGEPGWVDTIFGDMVSVRRGSGASIVPEILSQAEAALEAGDLEEAISTLEGLPEESRAVYADWLTYARNRVDAQSAIDVLRLEFAAQTP</sequence>
<dbReference type="PANTHER" id="PTHR15415">
    <property type="entry name" value="MITOFILIN"/>
    <property type="match status" value="1"/>
</dbReference>
<organism evidence="8 9">
    <name type="scientific">Henriciella barbarensis</name>
    <dbReference type="NCBI Taxonomy" id="86342"/>
    <lineage>
        <taxon>Bacteria</taxon>
        <taxon>Pseudomonadati</taxon>
        <taxon>Pseudomonadota</taxon>
        <taxon>Alphaproteobacteria</taxon>
        <taxon>Hyphomonadales</taxon>
        <taxon>Hyphomonadaceae</taxon>
        <taxon>Henriciella</taxon>
    </lineage>
</organism>
<evidence type="ECO:0000313" key="8">
    <source>
        <dbReference type="EMBL" id="RIJ23956.1"/>
    </source>
</evidence>
<dbReference type="RefSeq" id="WP_119379145.1">
    <property type="nucleotide sequence ID" value="NZ_QWGB01000005.1"/>
</dbReference>
<keyword evidence="3 7" id="KW-1133">Transmembrane helix</keyword>
<feature type="region of interest" description="Disordered" evidence="6">
    <location>
        <begin position="1"/>
        <end position="39"/>
    </location>
</feature>
<evidence type="ECO:0000256" key="7">
    <source>
        <dbReference type="SAM" id="Phobius"/>
    </source>
</evidence>
<comment type="caution">
    <text evidence="8">The sequence shown here is derived from an EMBL/GenBank/DDBJ whole genome shotgun (WGS) entry which is preliminary data.</text>
</comment>
<evidence type="ECO:0008006" key="10">
    <source>
        <dbReference type="Google" id="ProtNLM"/>
    </source>
</evidence>
<evidence type="ECO:0000256" key="3">
    <source>
        <dbReference type="ARBA" id="ARBA00022989"/>
    </source>
</evidence>
<reference evidence="8 9" key="1">
    <citation type="submission" date="2018-08" db="EMBL/GenBank/DDBJ databases">
        <title>Henriciella mobilis sp. nov., isolated from seawater.</title>
        <authorList>
            <person name="Cheng H."/>
            <person name="Wu Y.-H."/>
            <person name="Xu X.-W."/>
            <person name="Guo L.-L."/>
        </authorList>
    </citation>
    <scope>NUCLEOTIDE SEQUENCE [LARGE SCALE GENOMIC DNA]</scope>
    <source>
        <strain evidence="8 9">CCUG66934</strain>
    </source>
</reference>
<accession>A0A399QXU4</accession>
<feature type="coiled-coil region" evidence="5">
    <location>
        <begin position="81"/>
        <end position="115"/>
    </location>
</feature>
<keyword evidence="4 7" id="KW-0472">Membrane</keyword>
<dbReference type="GO" id="GO:0016020">
    <property type="term" value="C:membrane"/>
    <property type="evidence" value="ECO:0007669"/>
    <property type="project" value="UniProtKB-SubCell"/>
</dbReference>
<evidence type="ECO:0000313" key="9">
    <source>
        <dbReference type="Proteomes" id="UP000265431"/>
    </source>
</evidence>
<evidence type="ECO:0000256" key="5">
    <source>
        <dbReference type="SAM" id="Coils"/>
    </source>
</evidence>
<protein>
    <recommendedName>
        <fullName evidence="10">Inner membrane protein</fullName>
    </recommendedName>
</protein>
<name>A0A399QXU4_9PROT</name>
<dbReference type="Gene3D" id="1.10.287.1490">
    <property type="match status" value="1"/>
</dbReference>
<evidence type="ECO:0000256" key="1">
    <source>
        <dbReference type="ARBA" id="ARBA00004370"/>
    </source>
</evidence>
<dbReference type="EMBL" id="QWGB01000005">
    <property type="protein sequence ID" value="RIJ23956.1"/>
    <property type="molecule type" value="Genomic_DNA"/>
</dbReference>
<proteinExistence type="predicted"/>
<dbReference type="OrthoDB" id="7628155at2"/>
<evidence type="ECO:0000256" key="2">
    <source>
        <dbReference type="ARBA" id="ARBA00022692"/>
    </source>
</evidence>
<feature type="transmembrane region" description="Helical" evidence="7">
    <location>
        <begin position="43"/>
        <end position="63"/>
    </location>
</feature>
<comment type="subcellular location">
    <subcellularLocation>
        <location evidence="1">Membrane</location>
    </subcellularLocation>
</comment>